<keyword evidence="5 10" id="KW-0479">Metal-binding</keyword>
<proteinExistence type="inferred from homology"/>
<dbReference type="EMBL" id="BTGU01000004">
    <property type="protein sequence ID" value="GMN33548.1"/>
    <property type="molecule type" value="Genomic_DNA"/>
</dbReference>
<evidence type="ECO:0000313" key="12">
    <source>
        <dbReference type="EMBL" id="GMN33548.1"/>
    </source>
</evidence>
<dbReference type="GO" id="GO:0016705">
    <property type="term" value="F:oxidoreductase activity, acting on paired donors, with incorporation or reduction of molecular oxygen"/>
    <property type="evidence" value="ECO:0007669"/>
    <property type="project" value="InterPro"/>
</dbReference>
<evidence type="ECO:0000256" key="10">
    <source>
        <dbReference type="PIRSR" id="PIRSR602401-1"/>
    </source>
</evidence>
<organism evidence="12 13">
    <name type="scientific">Ficus carica</name>
    <name type="common">Common fig</name>
    <dbReference type="NCBI Taxonomy" id="3494"/>
    <lineage>
        <taxon>Eukaryota</taxon>
        <taxon>Viridiplantae</taxon>
        <taxon>Streptophyta</taxon>
        <taxon>Embryophyta</taxon>
        <taxon>Tracheophyta</taxon>
        <taxon>Spermatophyta</taxon>
        <taxon>Magnoliopsida</taxon>
        <taxon>eudicotyledons</taxon>
        <taxon>Gunneridae</taxon>
        <taxon>Pentapetalae</taxon>
        <taxon>rosids</taxon>
        <taxon>fabids</taxon>
        <taxon>Rosales</taxon>
        <taxon>Moraceae</taxon>
        <taxon>Ficeae</taxon>
        <taxon>Ficus</taxon>
    </lineage>
</organism>
<dbReference type="SUPFAM" id="SSF48264">
    <property type="entry name" value="Cytochrome P450"/>
    <property type="match status" value="1"/>
</dbReference>
<dbReference type="GO" id="GO:0016020">
    <property type="term" value="C:membrane"/>
    <property type="evidence" value="ECO:0007669"/>
    <property type="project" value="UniProtKB-SubCell"/>
</dbReference>
<dbReference type="GO" id="GO:0005506">
    <property type="term" value="F:iron ion binding"/>
    <property type="evidence" value="ECO:0007669"/>
    <property type="project" value="InterPro"/>
</dbReference>
<dbReference type="Gene3D" id="1.10.630.10">
    <property type="entry name" value="Cytochrome P450"/>
    <property type="match status" value="1"/>
</dbReference>
<feature type="binding site" description="axial binding residue" evidence="10">
    <location>
        <position position="438"/>
    </location>
    <ligand>
        <name>heme</name>
        <dbReference type="ChEBI" id="CHEBI:30413"/>
    </ligand>
    <ligandPart>
        <name>Fe</name>
        <dbReference type="ChEBI" id="CHEBI:18248"/>
    </ligandPart>
</feature>
<dbReference type="InterPro" id="IPR002401">
    <property type="entry name" value="Cyt_P450_E_grp-I"/>
</dbReference>
<sequence>MAWTWSTLIVFVVAVYILQAKLWKDKNKKKLPPGPKGFPLFGSLHLMGKFPHRSLLKLSQKYGPIMHLRLGLIFNIIVSSAEAAELFLKTHDLVFASRPPREAFKHMAWEQRNVTFGPYGAYWRGMRKMFNLELLSNAKIRSFKAMRKEEIGLLIDSFQEAAREHVVVDLSSKVLAQNWDMSCRMIFGKKYPDENFEERGLHTIIQEAFSLATTPNLADYIPVIAPLDLQGLTKHMKRVRKALDDIFDKIIDEHIQSKDVDGKTKDFIDVMLSFMGSKESEYLIERPNIKAVLLDMLVASMDTSATTIEWAMSELIKHPRVLKKVQKELEAVVGMNRVVEELELERLDYLDMVVKETMRLHPVGPLLIPHAAMEDCTVNGFHIPNKSIIFINVWAIGRDPNSWTNPEKFIPERFVGSNIDLRGRDFQLIPFGSGRRGCPGLELGLIVVKLVVAQLVHCFDWELPNGVLPIELDMTEKFGFSSQRANHLLAIPTYRLQT</sequence>
<evidence type="ECO:0000256" key="9">
    <source>
        <dbReference type="ARBA" id="ARBA00023136"/>
    </source>
</evidence>
<evidence type="ECO:0000256" key="1">
    <source>
        <dbReference type="ARBA" id="ARBA00001971"/>
    </source>
</evidence>
<evidence type="ECO:0000256" key="6">
    <source>
        <dbReference type="ARBA" id="ARBA00023002"/>
    </source>
</evidence>
<dbReference type="InterPro" id="IPR036396">
    <property type="entry name" value="Cyt_P450_sf"/>
</dbReference>
<evidence type="ECO:0000256" key="2">
    <source>
        <dbReference type="ARBA" id="ARBA00004370"/>
    </source>
</evidence>
<dbReference type="GO" id="GO:0020037">
    <property type="term" value="F:heme binding"/>
    <property type="evidence" value="ECO:0007669"/>
    <property type="project" value="InterPro"/>
</dbReference>
<gene>
    <name evidence="12" type="ORF">TIFTF001_004224</name>
</gene>
<reference evidence="12" key="1">
    <citation type="submission" date="2023-07" db="EMBL/GenBank/DDBJ databases">
        <title>draft genome sequence of fig (Ficus carica).</title>
        <authorList>
            <person name="Takahashi T."/>
            <person name="Nishimura K."/>
        </authorList>
    </citation>
    <scope>NUCLEOTIDE SEQUENCE</scope>
</reference>
<comment type="caution">
    <text evidence="12">The sequence shown here is derived from an EMBL/GenBank/DDBJ whole genome shotgun (WGS) entry which is preliminary data.</text>
</comment>
<dbReference type="PANTHER" id="PTHR47943:SF2">
    <property type="entry name" value="CYTOCHROME P450"/>
    <property type="match status" value="1"/>
</dbReference>
<dbReference type="FunFam" id="1.10.630.10:FF:000011">
    <property type="entry name" value="Cytochrome P450 83B1"/>
    <property type="match status" value="1"/>
</dbReference>
<evidence type="ECO:0008006" key="14">
    <source>
        <dbReference type="Google" id="ProtNLM"/>
    </source>
</evidence>
<dbReference type="PANTHER" id="PTHR47943">
    <property type="entry name" value="CYTOCHROME P450 93A3-LIKE"/>
    <property type="match status" value="1"/>
</dbReference>
<keyword evidence="7 10" id="KW-0408">Iron</keyword>
<evidence type="ECO:0000256" key="11">
    <source>
        <dbReference type="RuleBase" id="RU000461"/>
    </source>
</evidence>
<evidence type="ECO:0000256" key="3">
    <source>
        <dbReference type="ARBA" id="ARBA00010617"/>
    </source>
</evidence>
<dbReference type="Pfam" id="PF00067">
    <property type="entry name" value="p450"/>
    <property type="match status" value="1"/>
</dbReference>
<evidence type="ECO:0000256" key="5">
    <source>
        <dbReference type="ARBA" id="ARBA00022723"/>
    </source>
</evidence>
<comment type="cofactor">
    <cofactor evidence="1 10">
        <name>heme</name>
        <dbReference type="ChEBI" id="CHEBI:30413"/>
    </cofactor>
</comment>
<dbReference type="Proteomes" id="UP001187192">
    <property type="component" value="Unassembled WGS sequence"/>
</dbReference>
<dbReference type="PROSITE" id="PS00086">
    <property type="entry name" value="CYTOCHROME_P450"/>
    <property type="match status" value="1"/>
</dbReference>
<accession>A0AA88CSV7</accession>
<keyword evidence="6 11" id="KW-0560">Oxidoreductase</keyword>
<keyword evidence="4 10" id="KW-0349">Heme</keyword>
<dbReference type="CDD" id="cd11072">
    <property type="entry name" value="CYP71-like"/>
    <property type="match status" value="1"/>
</dbReference>
<dbReference type="GO" id="GO:0004497">
    <property type="term" value="F:monooxygenase activity"/>
    <property type="evidence" value="ECO:0007669"/>
    <property type="project" value="UniProtKB-KW"/>
</dbReference>
<keyword evidence="9" id="KW-0472">Membrane</keyword>
<comment type="similarity">
    <text evidence="3 11">Belongs to the cytochrome P450 family.</text>
</comment>
<evidence type="ECO:0000256" key="4">
    <source>
        <dbReference type="ARBA" id="ARBA00022617"/>
    </source>
</evidence>
<dbReference type="InterPro" id="IPR001128">
    <property type="entry name" value="Cyt_P450"/>
</dbReference>
<dbReference type="AlphaFoldDB" id="A0AA88CSV7"/>
<evidence type="ECO:0000256" key="7">
    <source>
        <dbReference type="ARBA" id="ARBA00023004"/>
    </source>
</evidence>
<dbReference type="PRINTS" id="PR00385">
    <property type="entry name" value="P450"/>
</dbReference>
<name>A0AA88CSV7_FICCA</name>
<evidence type="ECO:0000256" key="8">
    <source>
        <dbReference type="ARBA" id="ARBA00023033"/>
    </source>
</evidence>
<protein>
    <recommendedName>
        <fullName evidence="14">Cytochrome P450</fullName>
    </recommendedName>
</protein>
<dbReference type="InterPro" id="IPR017972">
    <property type="entry name" value="Cyt_P450_CS"/>
</dbReference>
<comment type="subcellular location">
    <subcellularLocation>
        <location evidence="2">Membrane</location>
    </subcellularLocation>
</comment>
<dbReference type="PRINTS" id="PR00463">
    <property type="entry name" value="EP450I"/>
</dbReference>
<evidence type="ECO:0000313" key="13">
    <source>
        <dbReference type="Proteomes" id="UP001187192"/>
    </source>
</evidence>
<keyword evidence="8 11" id="KW-0503">Monooxygenase</keyword>
<keyword evidence="13" id="KW-1185">Reference proteome</keyword>